<dbReference type="EMBL" id="LXQA010082484">
    <property type="protein sequence ID" value="MCI12032.1"/>
    <property type="molecule type" value="Genomic_DNA"/>
</dbReference>
<proteinExistence type="predicted"/>
<feature type="non-terminal residue" evidence="1">
    <location>
        <position position="65"/>
    </location>
</feature>
<keyword evidence="2" id="KW-1185">Reference proteome</keyword>
<comment type="caution">
    <text evidence="1">The sequence shown here is derived from an EMBL/GenBank/DDBJ whole genome shotgun (WGS) entry which is preliminary data.</text>
</comment>
<sequence length="65" mass="7163">MVVHLSAAGWKRGDCSVQSSWVLAHGGVRGNVISGEKWFWRTSDVALCCFLVSNRVANTLTEKKI</sequence>
<evidence type="ECO:0000313" key="2">
    <source>
        <dbReference type="Proteomes" id="UP000265520"/>
    </source>
</evidence>
<protein>
    <submittedName>
        <fullName evidence="1">Uncharacterized protein</fullName>
    </submittedName>
</protein>
<accession>A0A392PJR9</accession>
<dbReference type="AlphaFoldDB" id="A0A392PJR9"/>
<organism evidence="1 2">
    <name type="scientific">Trifolium medium</name>
    <dbReference type="NCBI Taxonomy" id="97028"/>
    <lineage>
        <taxon>Eukaryota</taxon>
        <taxon>Viridiplantae</taxon>
        <taxon>Streptophyta</taxon>
        <taxon>Embryophyta</taxon>
        <taxon>Tracheophyta</taxon>
        <taxon>Spermatophyta</taxon>
        <taxon>Magnoliopsida</taxon>
        <taxon>eudicotyledons</taxon>
        <taxon>Gunneridae</taxon>
        <taxon>Pentapetalae</taxon>
        <taxon>rosids</taxon>
        <taxon>fabids</taxon>
        <taxon>Fabales</taxon>
        <taxon>Fabaceae</taxon>
        <taxon>Papilionoideae</taxon>
        <taxon>50 kb inversion clade</taxon>
        <taxon>NPAAA clade</taxon>
        <taxon>Hologalegina</taxon>
        <taxon>IRL clade</taxon>
        <taxon>Trifolieae</taxon>
        <taxon>Trifolium</taxon>
    </lineage>
</organism>
<reference evidence="1 2" key="1">
    <citation type="journal article" date="2018" name="Front. Plant Sci.">
        <title>Red Clover (Trifolium pratense) and Zigzag Clover (T. medium) - A Picture of Genomic Similarities and Differences.</title>
        <authorList>
            <person name="Dluhosova J."/>
            <person name="Istvanek J."/>
            <person name="Nedelnik J."/>
            <person name="Repkova J."/>
        </authorList>
    </citation>
    <scope>NUCLEOTIDE SEQUENCE [LARGE SCALE GENOMIC DNA]</scope>
    <source>
        <strain evidence="2">cv. 10/8</strain>
        <tissue evidence="1">Leaf</tissue>
    </source>
</reference>
<dbReference type="Proteomes" id="UP000265520">
    <property type="component" value="Unassembled WGS sequence"/>
</dbReference>
<name>A0A392PJR9_9FABA</name>
<evidence type="ECO:0000313" key="1">
    <source>
        <dbReference type="EMBL" id="MCI12032.1"/>
    </source>
</evidence>